<evidence type="ECO:0000313" key="2">
    <source>
        <dbReference type="Proteomes" id="UP000004995"/>
    </source>
</evidence>
<dbReference type="Gramene" id="KQK92989">
    <property type="protein sequence ID" value="KQK92989"/>
    <property type="gene ID" value="SETIT_038508mg"/>
</dbReference>
<dbReference type="HOGENOM" id="CLU_3110038_0_0_1"/>
<keyword evidence="2" id="KW-1185">Reference proteome</keyword>
<protein>
    <submittedName>
        <fullName evidence="1">Uncharacterized protein</fullName>
    </submittedName>
</protein>
<reference evidence="2" key="1">
    <citation type="journal article" date="2012" name="Nat. Biotechnol.">
        <title>Reference genome sequence of the model plant Setaria.</title>
        <authorList>
            <person name="Bennetzen J.L."/>
            <person name="Schmutz J."/>
            <person name="Wang H."/>
            <person name="Percifield R."/>
            <person name="Hawkins J."/>
            <person name="Pontaroli A.C."/>
            <person name="Estep M."/>
            <person name="Feng L."/>
            <person name="Vaughn J.N."/>
            <person name="Grimwood J."/>
            <person name="Jenkins J."/>
            <person name="Barry K."/>
            <person name="Lindquist E."/>
            <person name="Hellsten U."/>
            <person name="Deshpande S."/>
            <person name="Wang X."/>
            <person name="Wu X."/>
            <person name="Mitros T."/>
            <person name="Triplett J."/>
            <person name="Yang X."/>
            <person name="Ye C.Y."/>
            <person name="Mauro-Herrera M."/>
            <person name="Wang L."/>
            <person name="Li P."/>
            <person name="Sharma M."/>
            <person name="Sharma R."/>
            <person name="Ronald P.C."/>
            <person name="Panaud O."/>
            <person name="Kellogg E.A."/>
            <person name="Brutnell T.P."/>
            <person name="Doust A.N."/>
            <person name="Tuskan G.A."/>
            <person name="Rokhsar D."/>
            <person name="Devos K.M."/>
        </authorList>
    </citation>
    <scope>NUCLEOTIDE SEQUENCE [LARGE SCALE GENOMIC DNA]</scope>
    <source>
        <strain evidence="2">cv. Yugu1</strain>
    </source>
</reference>
<name>K4AI01_SETIT</name>
<dbReference type="EMBL" id="AGNK02006153">
    <property type="status" value="NOT_ANNOTATED_CDS"/>
    <property type="molecule type" value="Genomic_DNA"/>
</dbReference>
<sequence length="51" mass="5743">MSWFIPFSSPLGLELECGHPTSLLPQQRRQQALKRLPLCTLLRGLQGCTYG</sequence>
<dbReference type="AlphaFoldDB" id="K4AI01"/>
<dbReference type="EnsemblPlants" id="KQK92989">
    <property type="protein sequence ID" value="KQK92989"/>
    <property type="gene ID" value="SETIT_038508mg"/>
</dbReference>
<evidence type="ECO:0000313" key="1">
    <source>
        <dbReference type="EnsemblPlants" id="KQK92989"/>
    </source>
</evidence>
<reference evidence="1" key="2">
    <citation type="submission" date="2018-08" db="UniProtKB">
        <authorList>
            <consortium name="EnsemblPlants"/>
        </authorList>
    </citation>
    <scope>IDENTIFICATION</scope>
    <source>
        <strain evidence="1">Yugu1</strain>
    </source>
</reference>
<proteinExistence type="predicted"/>
<dbReference type="Proteomes" id="UP000004995">
    <property type="component" value="Unassembled WGS sequence"/>
</dbReference>
<dbReference type="InParanoid" id="K4AI01"/>
<organism evidence="1 2">
    <name type="scientific">Setaria italica</name>
    <name type="common">Foxtail millet</name>
    <name type="synonym">Panicum italicum</name>
    <dbReference type="NCBI Taxonomy" id="4555"/>
    <lineage>
        <taxon>Eukaryota</taxon>
        <taxon>Viridiplantae</taxon>
        <taxon>Streptophyta</taxon>
        <taxon>Embryophyta</taxon>
        <taxon>Tracheophyta</taxon>
        <taxon>Spermatophyta</taxon>
        <taxon>Magnoliopsida</taxon>
        <taxon>Liliopsida</taxon>
        <taxon>Poales</taxon>
        <taxon>Poaceae</taxon>
        <taxon>PACMAD clade</taxon>
        <taxon>Panicoideae</taxon>
        <taxon>Panicodae</taxon>
        <taxon>Paniceae</taxon>
        <taxon>Cenchrinae</taxon>
        <taxon>Setaria</taxon>
    </lineage>
</organism>
<accession>K4AI01</accession>